<keyword evidence="1" id="KW-1133">Transmembrane helix</keyword>
<dbReference type="InterPro" id="IPR050623">
    <property type="entry name" value="Glucan_succinyl_AcylTrfase"/>
</dbReference>
<dbReference type="STRING" id="1440763.BJI69_08860"/>
<feature type="transmembrane region" description="Helical" evidence="1">
    <location>
        <begin position="184"/>
        <end position="203"/>
    </location>
</feature>
<keyword evidence="1" id="KW-0472">Membrane</keyword>
<gene>
    <name evidence="3" type="ORF">BJI69_08860</name>
</gene>
<evidence type="ECO:0000313" key="3">
    <source>
        <dbReference type="EMBL" id="APG03994.1"/>
    </source>
</evidence>
<dbReference type="PANTHER" id="PTHR36927">
    <property type="entry name" value="BLR4337 PROTEIN"/>
    <property type="match status" value="1"/>
</dbReference>
<dbReference type="KEGG" id="lrz:BJI69_08860"/>
<feature type="transmembrane region" description="Helical" evidence="1">
    <location>
        <begin position="86"/>
        <end position="106"/>
    </location>
</feature>
<dbReference type="EMBL" id="CP017480">
    <property type="protein sequence ID" value="APG03994.1"/>
    <property type="molecule type" value="Genomic_DNA"/>
</dbReference>
<dbReference type="OrthoDB" id="9809782at2"/>
<dbReference type="PANTHER" id="PTHR36927:SF3">
    <property type="entry name" value="GLUCANS BIOSYNTHESIS PROTEIN C"/>
    <property type="match status" value="1"/>
</dbReference>
<keyword evidence="1" id="KW-0812">Transmembrane</keyword>
<name>A0A1L3ESL5_9GAMM</name>
<proteinExistence type="predicted"/>
<feature type="transmembrane region" description="Helical" evidence="1">
    <location>
        <begin position="325"/>
        <end position="345"/>
    </location>
</feature>
<feature type="transmembrane region" description="Helical" evidence="1">
    <location>
        <begin position="247"/>
        <end position="265"/>
    </location>
</feature>
<feature type="domain" description="Acyltransferase 3" evidence="2">
    <location>
        <begin position="7"/>
        <end position="371"/>
    </location>
</feature>
<feature type="transmembrane region" description="Helical" evidence="1">
    <location>
        <begin position="218"/>
        <end position="235"/>
    </location>
</feature>
<feature type="transmembrane region" description="Helical" evidence="1">
    <location>
        <begin position="155"/>
        <end position="172"/>
    </location>
</feature>
<accession>A0A1L3ESL5</accession>
<organism evidence="3 4">
    <name type="scientific">Luteibacter rhizovicinus DSM 16549</name>
    <dbReference type="NCBI Taxonomy" id="1440763"/>
    <lineage>
        <taxon>Bacteria</taxon>
        <taxon>Pseudomonadati</taxon>
        <taxon>Pseudomonadota</taxon>
        <taxon>Gammaproteobacteria</taxon>
        <taxon>Lysobacterales</taxon>
        <taxon>Rhodanobacteraceae</taxon>
        <taxon>Luteibacter</taxon>
    </lineage>
</organism>
<dbReference type="AlphaFoldDB" id="A0A1L3ESL5"/>
<reference evidence="4" key="1">
    <citation type="submission" date="2016-09" db="EMBL/GenBank/DDBJ databases">
        <authorList>
            <person name="Lysoe E."/>
        </authorList>
    </citation>
    <scope>NUCLEOTIDE SEQUENCE [LARGE SCALE GENOMIC DNA]</scope>
    <source>
        <strain evidence="4">LJ96T</strain>
    </source>
</reference>
<protein>
    <recommendedName>
        <fullName evidence="2">Acyltransferase 3 domain-containing protein</fullName>
    </recommendedName>
</protein>
<feature type="transmembrane region" description="Helical" evidence="1">
    <location>
        <begin position="12"/>
        <end position="36"/>
    </location>
</feature>
<dbReference type="InterPro" id="IPR002656">
    <property type="entry name" value="Acyl_transf_3_dom"/>
</dbReference>
<keyword evidence="4" id="KW-1185">Reference proteome</keyword>
<feature type="transmembrane region" description="Helical" evidence="1">
    <location>
        <begin position="357"/>
        <end position="375"/>
    </location>
</feature>
<evidence type="ECO:0000259" key="2">
    <source>
        <dbReference type="Pfam" id="PF01757"/>
    </source>
</evidence>
<feature type="transmembrane region" description="Helical" evidence="1">
    <location>
        <begin position="296"/>
        <end position="313"/>
    </location>
</feature>
<dbReference type="GO" id="GO:0016747">
    <property type="term" value="F:acyltransferase activity, transferring groups other than amino-acyl groups"/>
    <property type="evidence" value="ECO:0007669"/>
    <property type="project" value="InterPro"/>
</dbReference>
<dbReference type="Pfam" id="PF01757">
    <property type="entry name" value="Acyl_transf_3"/>
    <property type="match status" value="1"/>
</dbReference>
<evidence type="ECO:0000313" key="4">
    <source>
        <dbReference type="Proteomes" id="UP000182987"/>
    </source>
</evidence>
<sequence>MSTTRRHDIDALRIFAFALLILYHTGMAYVVGWDFHIKSAYTAEWLQWPMLFVNRWRMSLLFLISGAAIALAAPEGRLWRFARERTWRLMLPLIFGMFVVVPIQPYCEGVANGHLTPGFWNFLVSYWHVHPWPKDSFGGWQYGITWNHLWYLPYLWTYTLCLVALMPLLGLARVRTGVAAFCRAPTWVMIVAPAALLEFYVLTLDPFFPATNAFVGDWYQHAKYATIFLGGYLLAREAGFWTRVVAIRKATLVTAGVAIAVYMGLRLAGHLVTADSWVHRVPDAFWDRLTEVSHCLYLWTALLTILGWGKAFLDRPFRWLPYCTEAVYPWYMLHQSLIILLVFWLKPMSLGPWLEPALVVSGTVAGCYVLHEFVIRRVAFIRPLFGLKAAKRVPGTAVVRADSSVGADSSAMGAREGA</sequence>
<dbReference type="RefSeq" id="WP_046968308.1">
    <property type="nucleotide sequence ID" value="NZ_CP017480.1"/>
</dbReference>
<dbReference type="Proteomes" id="UP000182987">
    <property type="component" value="Chromosome"/>
</dbReference>
<evidence type="ECO:0000256" key="1">
    <source>
        <dbReference type="SAM" id="Phobius"/>
    </source>
</evidence>
<feature type="transmembrane region" description="Helical" evidence="1">
    <location>
        <begin position="56"/>
        <end position="74"/>
    </location>
</feature>